<dbReference type="AlphaFoldDB" id="A0A0F9V800"/>
<dbReference type="PANTHER" id="PTHR35866">
    <property type="entry name" value="PUTATIVE-RELATED"/>
    <property type="match status" value="1"/>
</dbReference>
<comment type="caution">
    <text evidence="1">The sequence shown here is derived from an EMBL/GenBank/DDBJ whole genome shotgun (WGS) entry which is preliminary data.</text>
</comment>
<protein>
    <recommendedName>
        <fullName evidence="2">YkgJ family cysteine cluster protein</fullName>
    </recommendedName>
</protein>
<evidence type="ECO:0000313" key="1">
    <source>
        <dbReference type="EMBL" id="KKN69676.1"/>
    </source>
</evidence>
<dbReference type="PANTHER" id="PTHR35866:SF2">
    <property type="entry name" value="YKGJ FAMILY CYSTEINE CLUSTER PROTEIN"/>
    <property type="match status" value="1"/>
</dbReference>
<accession>A0A0F9V800</accession>
<name>A0A0F9V800_9ZZZZ</name>
<dbReference type="EMBL" id="LAZR01000421">
    <property type="protein sequence ID" value="KKN69676.1"/>
    <property type="molecule type" value="Genomic_DNA"/>
</dbReference>
<gene>
    <name evidence="1" type="ORF">LCGC14_0438660</name>
</gene>
<reference evidence="1" key="1">
    <citation type="journal article" date="2015" name="Nature">
        <title>Complex archaea that bridge the gap between prokaryotes and eukaryotes.</title>
        <authorList>
            <person name="Spang A."/>
            <person name="Saw J.H."/>
            <person name="Jorgensen S.L."/>
            <person name="Zaremba-Niedzwiedzka K."/>
            <person name="Martijn J."/>
            <person name="Lind A.E."/>
            <person name="van Eijk R."/>
            <person name="Schleper C."/>
            <person name="Guy L."/>
            <person name="Ettema T.J."/>
        </authorList>
    </citation>
    <scope>NUCLEOTIDE SEQUENCE</scope>
</reference>
<dbReference type="Pfam" id="PF03692">
    <property type="entry name" value="CxxCxxCC"/>
    <property type="match status" value="1"/>
</dbReference>
<proteinExistence type="predicted"/>
<dbReference type="InterPro" id="IPR005358">
    <property type="entry name" value="Puta_zinc/iron-chelating_dom"/>
</dbReference>
<organism evidence="1">
    <name type="scientific">marine sediment metagenome</name>
    <dbReference type="NCBI Taxonomy" id="412755"/>
    <lineage>
        <taxon>unclassified sequences</taxon>
        <taxon>metagenomes</taxon>
        <taxon>ecological metagenomes</taxon>
    </lineage>
</organism>
<sequence length="199" mass="23696">MKSINYKCKMCGTCCHKIPEDSLKRIPLYPDEADKLIELAESRAIDFKIIEDLVFPDLKNKKILVLTYRIKLDNESNCCPFYNKRNGCTIQYDKPMACRAYPLALKRKDAFNFSISIDPYCNFVANNYGELEMVNLEMLKEVFNEEYSKAEDYYRKNKKLMYKIRKLEVTKKINIPRDISLDKFDSYLKNWDRMEIRVK</sequence>
<evidence type="ECO:0008006" key="2">
    <source>
        <dbReference type="Google" id="ProtNLM"/>
    </source>
</evidence>